<dbReference type="InterPro" id="IPR009057">
    <property type="entry name" value="Homeodomain-like_sf"/>
</dbReference>
<dbReference type="OrthoDB" id="116659at2"/>
<dbReference type="Proteomes" id="UP000215896">
    <property type="component" value="Unassembled WGS sequence"/>
</dbReference>
<gene>
    <name evidence="6" type="ORF">CGZ94_11845</name>
</gene>
<dbReference type="SUPFAM" id="SSF48498">
    <property type="entry name" value="Tetracyclin repressor-like, C-terminal domain"/>
    <property type="match status" value="1"/>
</dbReference>
<evidence type="ECO:0000259" key="5">
    <source>
        <dbReference type="PROSITE" id="PS50977"/>
    </source>
</evidence>
<dbReference type="InterPro" id="IPR036271">
    <property type="entry name" value="Tet_transcr_reg_TetR-rel_C_sf"/>
</dbReference>
<dbReference type="InterPro" id="IPR050109">
    <property type="entry name" value="HTH-type_TetR-like_transc_reg"/>
</dbReference>
<keyword evidence="7" id="KW-1185">Reference proteome</keyword>
<accession>A0A255GKY2</accession>
<dbReference type="Gene3D" id="1.10.357.10">
    <property type="entry name" value="Tetracycline Repressor, domain 2"/>
    <property type="match status" value="1"/>
</dbReference>
<proteinExistence type="predicted"/>
<keyword evidence="3" id="KW-0804">Transcription</keyword>
<organism evidence="6 7">
    <name type="scientific">Enemella evansiae</name>
    <dbReference type="NCBI Taxonomy" id="2016499"/>
    <lineage>
        <taxon>Bacteria</taxon>
        <taxon>Bacillati</taxon>
        <taxon>Actinomycetota</taxon>
        <taxon>Actinomycetes</taxon>
        <taxon>Propionibacteriales</taxon>
        <taxon>Propionibacteriaceae</taxon>
        <taxon>Enemella</taxon>
    </lineage>
</organism>
<feature type="domain" description="HTH tetR-type" evidence="5">
    <location>
        <begin position="4"/>
        <end position="64"/>
    </location>
</feature>
<dbReference type="EMBL" id="NMVO01000013">
    <property type="protein sequence ID" value="OYO13644.1"/>
    <property type="molecule type" value="Genomic_DNA"/>
</dbReference>
<dbReference type="PANTHER" id="PTHR30055">
    <property type="entry name" value="HTH-TYPE TRANSCRIPTIONAL REGULATOR RUTR"/>
    <property type="match status" value="1"/>
</dbReference>
<dbReference type="RefSeq" id="WP_094405733.1">
    <property type="nucleotide sequence ID" value="NZ_NMVO01000013.1"/>
</dbReference>
<evidence type="ECO:0000256" key="2">
    <source>
        <dbReference type="ARBA" id="ARBA00023125"/>
    </source>
</evidence>
<dbReference type="Pfam" id="PF00440">
    <property type="entry name" value="TetR_N"/>
    <property type="match status" value="1"/>
</dbReference>
<comment type="caution">
    <text evidence="6">The sequence shown here is derived from an EMBL/GenBank/DDBJ whole genome shotgun (WGS) entry which is preliminary data.</text>
</comment>
<keyword evidence="1" id="KW-0805">Transcription regulation</keyword>
<feature type="DNA-binding region" description="H-T-H motif" evidence="4">
    <location>
        <begin position="27"/>
        <end position="46"/>
    </location>
</feature>
<evidence type="ECO:0000256" key="1">
    <source>
        <dbReference type="ARBA" id="ARBA00023015"/>
    </source>
</evidence>
<dbReference type="PROSITE" id="PS50977">
    <property type="entry name" value="HTH_TETR_2"/>
    <property type="match status" value="1"/>
</dbReference>
<dbReference type="GO" id="GO:0003700">
    <property type="term" value="F:DNA-binding transcription factor activity"/>
    <property type="evidence" value="ECO:0007669"/>
    <property type="project" value="TreeGrafter"/>
</dbReference>
<dbReference type="InterPro" id="IPR001647">
    <property type="entry name" value="HTH_TetR"/>
</dbReference>
<evidence type="ECO:0000313" key="7">
    <source>
        <dbReference type="Proteomes" id="UP000215896"/>
    </source>
</evidence>
<evidence type="ECO:0000256" key="3">
    <source>
        <dbReference type="ARBA" id="ARBA00023163"/>
    </source>
</evidence>
<dbReference type="SUPFAM" id="SSF46689">
    <property type="entry name" value="Homeodomain-like"/>
    <property type="match status" value="1"/>
</dbReference>
<dbReference type="GO" id="GO:0000976">
    <property type="term" value="F:transcription cis-regulatory region binding"/>
    <property type="evidence" value="ECO:0007669"/>
    <property type="project" value="TreeGrafter"/>
</dbReference>
<reference evidence="6 7" key="1">
    <citation type="submission" date="2017-07" db="EMBL/GenBank/DDBJ databases">
        <title>Draft whole genome sequences of clinical Proprionibacteriaceae strains.</title>
        <authorList>
            <person name="Bernier A.-M."/>
            <person name="Bernard K."/>
            <person name="Domingo M.-C."/>
        </authorList>
    </citation>
    <scope>NUCLEOTIDE SEQUENCE [LARGE SCALE GENOMIC DNA]</scope>
    <source>
        <strain evidence="6 7">NML 030167</strain>
    </source>
</reference>
<name>A0A255GKY2_9ACTN</name>
<protein>
    <submittedName>
        <fullName evidence="6">TetR family transcriptional regulator</fullName>
    </submittedName>
</protein>
<dbReference type="PANTHER" id="PTHR30055:SF234">
    <property type="entry name" value="HTH-TYPE TRANSCRIPTIONAL REGULATOR BETI"/>
    <property type="match status" value="1"/>
</dbReference>
<keyword evidence="2 4" id="KW-0238">DNA-binding</keyword>
<sequence>MAAEDRTSQILDAVEALLGEGGLDAVTMRAVAARAGVSLRLVQYYGNSKDELLHAALTRLSTRGIARWRAASDAIEDPTRALESFLLAALPTDEASSSLHRVGVSLELLAISTNSPAAEAYRAHLAELAGQLTELWRRTDPILTEDEAAGLARESMALVHGLGSLVLAGHTTAVCAAESLSEFLDRSARMSR</sequence>
<dbReference type="AlphaFoldDB" id="A0A255GKY2"/>
<evidence type="ECO:0000313" key="6">
    <source>
        <dbReference type="EMBL" id="OYO13644.1"/>
    </source>
</evidence>
<evidence type="ECO:0000256" key="4">
    <source>
        <dbReference type="PROSITE-ProRule" id="PRU00335"/>
    </source>
</evidence>